<dbReference type="GO" id="GO:0032259">
    <property type="term" value="P:methylation"/>
    <property type="evidence" value="ECO:0007669"/>
    <property type="project" value="UniProtKB-KW"/>
</dbReference>
<dbReference type="InterPro" id="IPR000467">
    <property type="entry name" value="G_patch_dom"/>
</dbReference>
<keyword evidence="1" id="KW-0489">Methyltransferase</keyword>
<evidence type="ECO:0000313" key="6">
    <source>
        <dbReference type="Proteomes" id="UP001168972"/>
    </source>
</evidence>
<dbReference type="PANTHER" id="PTHR16121">
    <property type="entry name" value="CAP-SPECIFIC MRNA (NUCLEOSIDE-2'-O-)-METHYLTRANSFERASE 1-RELATED"/>
    <property type="match status" value="1"/>
</dbReference>
<dbReference type="EMBL" id="JAQQBR010001833">
    <property type="protein sequence ID" value="KAK0163021.1"/>
    <property type="molecule type" value="Genomic_DNA"/>
</dbReference>
<dbReference type="GO" id="GO:0006370">
    <property type="term" value="P:7-methylguanosine mRNA capping"/>
    <property type="evidence" value="ECO:0007669"/>
    <property type="project" value="UniProtKB-UniRule"/>
</dbReference>
<comment type="function">
    <text evidence="1">S-adenosyl-L-methionine-dependent methyltransferase that mediates RNA cap1 2'-O-ribose methylation to the 5'-cap structure of RNAs. Methylates the ribose of the first nucleotide of a m(7)GpppG-capped mRNA to produce m(7)GpppNmp (cap1).</text>
</comment>
<dbReference type="PROSITE" id="PS51613">
    <property type="entry name" value="SAM_MT_RRMJ"/>
    <property type="match status" value="1"/>
</dbReference>
<dbReference type="GO" id="GO:0003676">
    <property type="term" value="F:nucleic acid binding"/>
    <property type="evidence" value="ECO:0007669"/>
    <property type="project" value="UniProtKB-UniRule"/>
</dbReference>
<dbReference type="GO" id="GO:0004483">
    <property type="term" value="F:methyltransferase cap1 activity"/>
    <property type="evidence" value="ECO:0007669"/>
    <property type="project" value="UniProtKB-UniRule"/>
</dbReference>
<dbReference type="GO" id="GO:0005737">
    <property type="term" value="C:cytoplasm"/>
    <property type="evidence" value="ECO:0007669"/>
    <property type="project" value="TreeGrafter"/>
</dbReference>
<dbReference type="PROSITE" id="PS50174">
    <property type="entry name" value="G_PATCH"/>
    <property type="match status" value="1"/>
</dbReference>
<dbReference type="PANTHER" id="PTHR16121:SF0">
    <property type="entry name" value="CAP-SPECIFIC MRNA (NUCLEOSIDE-2'-O-)-METHYLTRANSFERASE 1"/>
    <property type="match status" value="1"/>
</dbReference>
<dbReference type="FunFam" id="3.40.50.12760:FF:000004">
    <property type="entry name" value="FtsJ-like methyltransferase"/>
    <property type="match status" value="1"/>
</dbReference>
<evidence type="ECO:0000256" key="1">
    <source>
        <dbReference type="RuleBase" id="RU368012"/>
    </source>
</evidence>
<dbReference type="Proteomes" id="UP001168972">
    <property type="component" value="Unassembled WGS sequence"/>
</dbReference>
<dbReference type="SMART" id="SM00443">
    <property type="entry name" value="G_patch"/>
    <property type="match status" value="1"/>
</dbReference>
<reference evidence="5" key="1">
    <citation type="journal article" date="2023" name="bioRxiv">
        <title>Scaffold-level genome assemblies of two parasitoid biocontrol wasps reveal the parthenogenesis mechanism and an associated novel virus.</title>
        <authorList>
            <person name="Inwood S."/>
            <person name="Skelly J."/>
            <person name="Guhlin J."/>
            <person name="Harrop T."/>
            <person name="Goldson S."/>
            <person name="Dearden P."/>
        </authorList>
    </citation>
    <scope>NUCLEOTIDE SEQUENCE</scope>
    <source>
        <strain evidence="5">Lincoln</strain>
        <tissue evidence="5">Whole body</tissue>
    </source>
</reference>
<keyword evidence="1" id="KW-0507">mRNA processing</keyword>
<organism evidence="5 6">
    <name type="scientific">Microctonus hyperodae</name>
    <name type="common">Parasitoid wasp</name>
    <dbReference type="NCBI Taxonomy" id="165561"/>
    <lineage>
        <taxon>Eukaryota</taxon>
        <taxon>Metazoa</taxon>
        <taxon>Ecdysozoa</taxon>
        <taxon>Arthropoda</taxon>
        <taxon>Hexapoda</taxon>
        <taxon>Insecta</taxon>
        <taxon>Pterygota</taxon>
        <taxon>Neoptera</taxon>
        <taxon>Endopterygota</taxon>
        <taxon>Hymenoptera</taxon>
        <taxon>Apocrita</taxon>
        <taxon>Ichneumonoidea</taxon>
        <taxon>Braconidae</taxon>
        <taxon>Euphorinae</taxon>
        <taxon>Microctonus</taxon>
    </lineage>
</organism>
<feature type="compositionally biased region" description="Polar residues" evidence="2">
    <location>
        <begin position="10"/>
        <end position="31"/>
    </location>
</feature>
<reference evidence="5" key="2">
    <citation type="submission" date="2023-03" db="EMBL/GenBank/DDBJ databases">
        <authorList>
            <person name="Inwood S.N."/>
            <person name="Skelly J.G."/>
            <person name="Guhlin J."/>
            <person name="Harrop T.W.R."/>
            <person name="Goldson S.G."/>
            <person name="Dearden P.K."/>
        </authorList>
    </citation>
    <scope>NUCLEOTIDE SEQUENCE</scope>
    <source>
        <strain evidence="5">Lincoln</strain>
        <tissue evidence="5">Whole body</tissue>
    </source>
</reference>
<comment type="subcellular location">
    <subcellularLocation>
        <location evidence="1">Nucleus</location>
    </subcellularLocation>
</comment>
<dbReference type="InterPro" id="IPR050851">
    <property type="entry name" value="mRNA_Cap_2O-Ribose_MeTrfase"/>
</dbReference>
<accession>A0AA39F524</accession>
<dbReference type="InterPro" id="IPR029063">
    <property type="entry name" value="SAM-dependent_MTases_sf"/>
</dbReference>
<comment type="catalytic activity">
    <reaction evidence="1">
        <text>a 5'-end (N(7)-methyl 5'-triphosphoguanosine)-ribonucleoside in mRNA + S-adenosyl-L-methionine = a 5'-end (N(7)-methyl 5'-triphosphoguanosine)-(2'-O-methyl-ribonucleoside) in mRNA + S-adenosyl-L-homocysteine + H(+)</text>
        <dbReference type="Rhea" id="RHEA:67020"/>
        <dbReference type="Rhea" id="RHEA-COMP:17167"/>
        <dbReference type="Rhea" id="RHEA-COMP:17168"/>
        <dbReference type="ChEBI" id="CHEBI:15378"/>
        <dbReference type="ChEBI" id="CHEBI:57856"/>
        <dbReference type="ChEBI" id="CHEBI:59789"/>
        <dbReference type="ChEBI" id="CHEBI:156461"/>
        <dbReference type="ChEBI" id="CHEBI:167609"/>
        <dbReference type="EC" id="2.1.1.57"/>
    </reaction>
</comment>
<dbReference type="InterPro" id="IPR002877">
    <property type="entry name" value="RNA_MeTrfase_FtsJ_dom"/>
</dbReference>
<dbReference type="GO" id="GO:0016556">
    <property type="term" value="P:mRNA modification"/>
    <property type="evidence" value="ECO:0007669"/>
    <property type="project" value="UniProtKB-UniRule"/>
</dbReference>
<feature type="compositionally biased region" description="Basic and acidic residues" evidence="2">
    <location>
        <begin position="117"/>
        <end position="129"/>
    </location>
</feature>
<sequence>MKMPIGINMVENTNSAEDMNSSRLSEDSNQSENEHGLSFLEDSLMYQLPNDYFSPDEQKENTTISVHQNTGINEEEEDERAVENQHHINEGSSPSETITKSSPSNDKCVGSNKRSRTQFEIDNHETRGVYFEPPRKKEASFGMKVMTMMGYQKGRGLGKNNQGRLEPVVAFHQKGRRGFAFEYTELKEAVTKWDPSLEVVEVDTKVKWMINELTPPSEHEMKDWIQEGEKKNTIDDETLFCDKNILQQIIKSKSIFDKFDKHEMRRARTRSNPFETIRGVFFQNRAAVKMAEMDKACDFMFTRPNGLEMHNPLYFADVCAGPGGFSEYVLWRRKWIAKGFGFTLRNSNDFKLEEFFAGPPETFHPYYGPKEDGNIYDTENQKALANLIMQQTKGQGVHFMMADGGFSVEGKENIQELLSKQLYLCQCLVALMIVREGGHFVTKLFDLFTTFSAGLIYLMSRCFKKISIFKPNTSRPANSERYLICQEKLPNINDVIAHLQHANEILLDGNKETDLVQLVPLEILQKNELFYQYLKESNDTLGNKQINGLLKIAAYCENIALIEERQSSIRTECLLHWELPDQSRTVPRYSRPEDRLQTILGSKFSAISDKAPHEIAITDADNTVCNPPCNWLFFPSAYNKSMPIECQPTLYYGMGRTRVHRLVKGTWHAVTGIELPPDTLVYAEMITEYRSEGKKQMKTHTLYIVDAWLLGAQDISQKFLPDRQYLIHQFCETLWKPTNNSFARVRPGKLHSLDEDMTRTIPLKSIQMKNGLDVMAYYPPQPSYSLNLNNDNEPFYYIPSGIIFMNFTRKPWSVHLSRSTGLHYFFNSKTNDKVYNDKRPQSAEADFSYSFEKRIILDVTNNESSSINLLNTKTKAKCCIPPRQ</sequence>
<dbReference type="EC" id="2.1.1.57" evidence="1"/>
<proteinExistence type="predicted"/>
<dbReference type="InterPro" id="IPR025816">
    <property type="entry name" value="RrmJ-type_MeTrfase"/>
</dbReference>
<feature type="region of interest" description="Disordered" evidence="2">
    <location>
        <begin position="70"/>
        <end position="129"/>
    </location>
</feature>
<keyword evidence="6" id="KW-1185">Reference proteome</keyword>
<keyword evidence="1" id="KW-0539">Nucleus</keyword>
<name>A0AA39F524_MICHY</name>
<keyword evidence="1" id="KW-0808">Transferase</keyword>
<dbReference type="Gene3D" id="3.40.50.12760">
    <property type="match status" value="1"/>
</dbReference>
<protein>
    <recommendedName>
        <fullName evidence="1">Cap-specific mRNA (nucleoside-2'-O-)-methyltransferase 1</fullName>
        <ecNumber evidence="1">2.1.1.57</ecNumber>
    </recommendedName>
    <alternativeName>
        <fullName evidence="1">Cap1 2'O-ribose methyltransferase 1</fullName>
    </alternativeName>
</protein>
<evidence type="ECO:0000259" key="4">
    <source>
        <dbReference type="PROSITE" id="PS51613"/>
    </source>
</evidence>
<dbReference type="Pfam" id="PF01728">
    <property type="entry name" value="FtsJ"/>
    <property type="match status" value="1"/>
</dbReference>
<evidence type="ECO:0000256" key="2">
    <source>
        <dbReference type="SAM" id="MobiDB-lite"/>
    </source>
</evidence>
<evidence type="ECO:0000313" key="5">
    <source>
        <dbReference type="EMBL" id="KAK0163021.1"/>
    </source>
</evidence>
<evidence type="ECO:0000259" key="3">
    <source>
        <dbReference type="PROSITE" id="PS50174"/>
    </source>
</evidence>
<dbReference type="Pfam" id="PF01585">
    <property type="entry name" value="G-patch"/>
    <property type="match status" value="1"/>
</dbReference>
<feature type="compositionally biased region" description="Polar residues" evidence="2">
    <location>
        <begin position="90"/>
        <end position="105"/>
    </location>
</feature>
<keyword evidence="1" id="KW-0506">mRNA capping</keyword>
<feature type="region of interest" description="Disordered" evidence="2">
    <location>
        <begin position="1"/>
        <end position="34"/>
    </location>
</feature>
<dbReference type="AlphaFoldDB" id="A0AA39F524"/>
<keyword evidence="1" id="KW-0949">S-adenosyl-L-methionine</keyword>
<feature type="domain" description="RrmJ-type SAM-dependent 2'-O-MTase" evidence="4">
    <location>
        <begin position="281"/>
        <end position="489"/>
    </location>
</feature>
<feature type="domain" description="G-patch" evidence="3">
    <location>
        <begin position="138"/>
        <end position="184"/>
    </location>
</feature>
<gene>
    <name evidence="5" type="ORF">PV327_006737</name>
</gene>
<dbReference type="GO" id="GO:0005634">
    <property type="term" value="C:nucleus"/>
    <property type="evidence" value="ECO:0007669"/>
    <property type="project" value="UniProtKB-SubCell"/>
</dbReference>
<dbReference type="SUPFAM" id="SSF53335">
    <property type="entry name" value="S-adenosyl-L-methionine-dependent methyltransferases"/>
    <property type="match status" value="1"/>
</dbReference>
<comment type="caution">
    <text evidence="5">The sequence shown here is derived from an EMBL/GenBank/DDBJ whole genome shotgun (WGS) entry which is preliminary data.</text>
</comment>